<dbReference type="Proteomes" id="UP000823775">
    <property type="component" value="Unassembled WGS sequence"/>
</dbReference>
<evidence type="ECO:0000313" key="2">
    <source>
        <dbReference type="EMBL" id="MCD9643296.1"/>
    </source>
</evidence>
<dbReference type="EMBL" id="JACEIK010003852">
    <property type="protein sequence ID" value="MCD9643296.1"/>
    <property type="molecule type" value="Genomic_DNA"/>
</dbReference>
<organism evidence="2 3">
    <name type="scientific">Datura stramonium</name>
    <name type="common">Jimsonweed</name>
    <name type="synonym">Common thornapple</name>
    <dbReference type="NCBI Taxonomy" id="4076"/>
    <lineage>
        <taxon>Eukaryota</taxon>
        <taxon>Viridiplantae</taxon>
        <taxon>Streptophyta</taxon>
        <taxon>Embryophyta</taxon>
        <taxon>Tracheophyta</taxon>
        <taxon>Spermatophyta</taxon>
        <taxon>Magnoliopsida</taxon>
        <taxon>eudicotyledons</taxon>
        <taxon>Gunneridae</taxon>
        <taxon>Pentapetalae</taxon>
        <taxon>asterids</taxon>
        <taxon>lamiids</taxon>
        <taxon>Solanales</taxon>
        <taxon>Solanaceae</taxon>
        <taxon>Solanoideae</taxon>
        <taxon>Datureae</taxon>
        <taxon>Datura</taxon>
    </lineage>
</organism>
<dbReference type="Pfam" id="PF20167">
    <property type="entry name" value="Transposase_32"/>
    <property type="match status" value="1"/>
</dbReference>
<gene>
    <name evidence="2" type="ORF">HAX54_030639</name>
</gene>
<evidence type="ECO:0000259" key="1">
    <source>
        <dbReference type="Pfam" id="PF20167"/>
    </source>
</evidence>
<sequence length="305" mass="34066">MKLRGSTEASSCLTSVWVRGQEVPVTPEAINSIYWDKPIPSHPIFRNKVEKKATQFQWVANLIAKGQLQWAISKVLIRWHDLKFEARMWLDLVIEVAILLACIIDHVHINVGEIIVDQFKCKAKQQATALPFPYLVCVLCMWATCPLFRPLDRTVQANGVITLATKTDKEAPTMKRAKFTRNMTLPSSLASTHTTTAPLHTVEPQSSPSPDLLNMAQRAKMHENQLVRLAKDLLSMIQGALKKALQPAKDKLASLCSTVDVLECKVGTLKQEVAALTSQSSMSNQTPVNLRWYPEHPEAHQMIGG</sequence>
<protein>
    <recommendedName>
        <fullName evidence="1">Putative plant transposon protein domain-containing protein</fullName>
    </recommendedName>
</protein>
<feature type="domain" description="Putative plant transposon protein" evidence="1">
    <location>
        <begin position="14"/>
        <end position="144"/>
    </location>
</feature>
<accession>A0ABS8V9C8</accession>
<evidence type="ECO:0000313" key="3">
    <source>
        <dbReference type="Proteomes" id="UP000823775"/>
    </source>
</evidence>
<dbReference type="InterPro" id="IPR046796">
    <property type="entry name" value="Transposase_32_dom"/>
</dbReference>
<name>A0ABS8V9C8_DATST</name>
<keyword evidence="3" id="KW-1185">Reference proteome</keyword>
<comment type="caution">
    <text evidence="2">The sequence shown here is derived from an EMBL/GenBank/DDBJ whole genome shotgun (WGS) entry which is preliminary data.</text>
</comment>
<proteinExistence type="predicted"/>
<reference evidence="2 3" key="1">
    <citation type="journal article" date="2021" name="BMC Genomics">
        <title>Datura genome reveals duplications of psychoactive alkaloid biosynthetic genes and high mutation rate following tissue culture.</title>
        <authorList>
            <person name="Rajewski A."/>
            <person name="Carter-House D."/>
            <person name="Stajich J."/>
            <person name="Litt A."/>
        </authorList>
    </citation>
    <scope>NUCLEOTIDE SEQUENCE [LARGE SCALE GENOMIC DNA]</scope>
    <source>
        <strain evidence="2">AR-01</strain>
    </source>
</reference>